<dbReference type="EMBL" id="CP042430">
    <property type="protein sequence ID" value="QEC47631.1"/>
    <property type="molecule type" value="Genomic_DNA"/>
</dbReference>
<feature type="region of interest" description="Disordered" evidence="1">
    <location>
        <begin position="334"/>
        <end position="359"/>
    </location>
</feature>
<dbReference type="InterPro" id="IPR006311">
    <property type="entry name" value="TAT_signal"/>
</dbReference>
<dbReference type="SUPFAM" id="SSF54001">
    <property type="entry name" value="Cysteine proteinases"/>
    <property type="match status" value="1"/>
</dbReference>
<feature type="chain" id="PRO_5023004714" description="Peptidoglycan binding-like domain-containing protein" evidence="2">
    <location>
        <begin position="32"/>
        <end position="359"/>
    </location>
</feature>
<dbReference type="KEGG" id="bsol:FSW04_08610"/>
<evidence type="ECO:0000313" key="4">
    <source>
        <dbReference type="EMBL" id="QEC47631.1"/>
    </source>
</evidence>
<dbReference type="Gene3D" id="3.90.1720.10">
    <property type="entry name" value="endopeptidase domain like (from Nostoc punctiforme)"/>
    <property type="match status" value="1"/>
</dbReference>
<proteinExistence type="predicted"/>
<dbReference type="OrthoDB" id="5177647at2"/>
<organism evidence="4 5">
    <name type="scientific">Baekduia soli</name>
    <dbReference type="NCBI Taxonomy" id="496014"/>
    <lineage>
        <taxon>Bacteria</taxon>
        <taxon>Bacillati</taxon>
        <taxon>Actinomycetota</taxon>
        <taxon>Thermoleophilia</taxon>
        <taxon>Solirubrobacterales</taxon>
        <taxon>Baekduiaceae</taxon>
        <taxon>Baekduia</taxon>
    </lineage>
</organism>
<protein>
    <recommendedName>
        <fullName evidence="3">Peptidoglycan binding-like domain-containing protein</fullName>
    </recommendedName>
</protein>
<dbReference type="AlphaFoldDB" id="A0A5B8U3X3"/>
<keyword evidence="2" id="KW-0732">Signal</keyword>
<keyword evidence="5" id="KW-1185">Reference proteome</keyword>
<feature type="region of interest" description="Disordered" evidence="1">
    <location>
        <begin position="113"/>
        <end position="141"/>
    </location>
</feature>
<gene>
    <name evidence="4" type="ORF">FSW04_08610</name>
</gene>
<dbReference type="InterPro" id="IPR036366">
    <property type="entry name" value="PGBDSf"/>
</dbReference>
<dbReference type="InterPro" id="IPR002477">
    <property type="entry name" value="Peptidoglycan-bd-like"/>
</dbReference>
<dbReference type="Proteomes" id="UP000321805">
    <property type="component" value="Chromosome"/>
</dbReference>
<sequence>MSSLSFRSSFLGLVAAFAAAAVLLVPAAAGAATSASSTSSAALGKSTLRRGDTGAAVKALQRLLTRAGFKTTADGQFGSGTAKVLRRFQRAADLKATGVADAATVSALRRATNGSASRNTNGGFGLRSAGGSQHLGDRIPLQQGMSGHDVRILQDFLTRAGFKTGIDGEFGAGTLKSVKLFETDRQVAQDGIVDAADIDLLRSLVAGDGGAPATAAQPPPLAPGDKATIGADGLAVAPASAPDPVKQIIAAGNEIAKTPYHYGGGHGTWQDTGYDCSGSVSYALHGAGLLDQALPSGDFTSWGEPGPGQWVTLYANGGHIYMMVAGLRYDTSGRQQDGTRWHADTRSSSGYTAVHPPGL</sequence>
<name>A0A5B8U3X3_9ACTN</name>
<evidence type="ECO:0000256" key="2">
    <source>
        <dbReference type="SAM" id="SignalP"/>
    </source>
</evidence>
<dbReference type="InterPro" id="IPR036365">
    <property type="entry name" value="PGBD-like_sf"/>
</dbReference>
<feature type="domain" description="Peptidoglycan binding-like" evidence="3">
    <location>
        <begin position="53"/>
        <end position="108"/>
    </location>
</feature>
<dbReference type="Pfam" id="PF01471">
    <property type="entry name" value="PG_binding_1"/>
    <property type="match status" value="2"/>
</dbReference>
<reference evidence="4 5" key="1">
    <citation type="journal article" date="2018" name="J. Microbiol.">
        <title>Baekduia soli gen. nov., sp. nov., a novel bacterium isolated from the soil of Baekdu Mountain and proposal of a novel family name, Baekduiaceae fam. nov.</title>
        <authorList>
            <person name="An D.S."/>
            <person name="Siddiqi M.Z."/>
            <person name="Kim K.H."/>
            <person name="Yu H.S."/>
            <person name="Im W.T."/>
        </authorList>
    </citation>
    <scope>NUCLEOTIDE SEQUENCE [LARGE SCALE GENOMIC DNA]</scope>
    <source>
        <strain evidence="4 5">BR7-21</strain>
    </source>
</reference>
<evidence type="ECO:0000313" key="5">
    <source>
        <dbReference type="Proteomes" id="UP000321805"/>
    </source>
</evidence>
<feature type="domain" description="Peptidoglycan binding-like" evidence="3">
    <location>
        <begin position="147"/>
        <end position="196"/>
    </location>
</feature>
<dbReference type="InterPro" id="IPR038765">
    <property type="entry name" value="Papain-like_cys_pep_sf"/>
</dbReference>
<dbReference type="PROSITE" id="PS51318">
    <property type="entry name" value="TAT"/>
    <property type="match status" value="1"/>
</dbReference>
<dbReference type="Gene3D" id="1.10.101.10">
    <property type="entry name" value="PGBD-like superfamily/PGBD"/>
    <property type="match status" value="2"/>
</dbReference>
<accession>A0A5B8U3X3</accession>
<evidence type="ECO:0000256" key="1">
    <source>
        <dbReference type="SAM" id="MobiDB-lite"/>
    </source>
</evidence>
<dbReference type="SUPFAM" id="SSF47090">
    <property type="entry name" value="PGBD-like"/>
    <property type="match status" value="2"/>
</dbReference>
<evidence type="ECO:0000259" key="3">
    <source>
        <dbReference type="Pfam" id="PF01471"/>
    </source>
</evidence>
<feature type="signal peptide" evidence="2">
    <location>
        <begin position="1"/>
        <end position="31"/>
    </location>
</feature>